<protein>
    <recommendedName>
        <fullName evidence="3">Transcriptional regulator</fullName>
    </recommendedName>
</protein>
<comment type="caution">
    <text evidence="1">The sequence shown here is derived from an EMBL/GenBank/DDBJ whole genome shotgun (WGS) entry which is preliminary data.</text>
</comment>
<proteinExistence type="predicted"/>
<name>A0ABV3RCM3_9SPHN</name>
<dbReference type="RefSeq" id="WP_367773938.1">
    <property type="nucleotide sequence ID" value="NZ_JBFNXR010000048.1"/>
</dbReference>
<gene>
    <name evidence="1" type="ORF">ABUH87_11980</name>
</gene>
<dbReference type="EMBL" id="JBFNXR010000048">
    <property type="protein sequence ID" value="MEW9855858.1"/>
    <property type="molecule type" value="Genomic_DNA"/>
</dbReference>
<organism evidence="1 2">
    <name type="scientific">Novosphingobium rhizovicinum</name>
    <dbReference type="NCBI Taxonomy" id="3228928"/>
    <lineage>
        <taxon>Bacteria</taxon>
        <taxon>Pseudomonadati</taxon>
        <taxon>Pseudomonadota</taxon>
        <taxon>Alphaproteobacteria</taxon>
        <taxon>Sphingomonadales</taxon>
        <taxon>Sphingomonadaceae</taxon>
        <taxon>Novosphingobium</taxon>
    </lineage>
</organism>
<sequence>MALKTSSESEPPQAEAVIDMAELGARLSARRAELGCASEMPRNAGNRRTASKRALLAAIEATGAKW</sequence>
<keyword evidence="2" id="KW-1185">Reference proteome</keyword>
<accession>A0ABV3RCM3</accession>
<evidence type="ECO:0000313" key="2">
    <source>
        <dbReference type="Proteomes" id="UP001556118"/>
    </source>
</evidence>
<reference evidence="1 2" key="1">
    <citation type="submission" date="2024-06" db="EMBL/GenBank/DDBJ databases">
        <title>Novosphingobium rhizovicinus M1R2S20.</title>
        <authorList>
            <person name="Sun J.-Q."/>
        </authorList>
    </citation>
    <scope>NUCLEOTIDE SEQUENCE [LARGE SCALE GENOMIC DNA]</scope>
    <source>
        <strain evidence="1 2">M1R2S20</strain>
    </source>
</reference>
<dbReference type="Proteomes" id="UP001556118">
    <property type="component" value="Unassembled WGS sequence"/>
</dbReference>
<evidence type="ECO:0008006" key="3">
    <source>
        <dbReference type="Google" id="ProtNLM"/>
    </source>
</evidence>
<evidence type="ECO:0000313" key="1">
    <source>
        <dbReference type="EMBL" id="MEW9855858.1"/>
    </source>
</evidence>